<dbReference type="OrthoDB" id="1191041at2759"/>
<dbReference type="OMA" id="NASEQCV"/>
<dbReference type="SUPFAM" id="SSF52540">
    <property type="entry name" value="P-loop containing nucleoside triphosphate hydrolases"/>
    <property type="match status" value="2"/>
</dbReference>
<keyword evidence="6" id="KW-0694">RNA-binding</keyword>
<evidence type="ECO:0000256" key="2">
    <source>
        <dbReference type="ARBA" id="ARBA00022741"/>
    </source>
</evidence>
<reference evidence="14" key="2">
    <citation type="submission" date="2020-05" db="UniProtKB">
        <authorList>
            <consortium name="EnsemblMetazoa"/>
        </authorList>
    </citation>
    <scope>IDENTIFICATION</scope>
</reference>
<dbReference type="InterPro" id="IPR027417">
    <property type="entry name" value="P-loop_NTPase"/>
</dbReference>
<name>A0A084VHS6_ANOSI</name>
<dbReference type="EMBL" id="ATLV01013224">
    <property type="status" value="NOT_ANNOTATED_CDS"/>
    <property type="molecule type" value="Genomic_DNA"/>
</dbReference>
<evidence type="ECO:0000256" key="1">
    <source>
        <dbReference type="ARBA" id="ARBA00012552"/>
    </source>
</evidence>
<dbReference type="GO" id="GO:0016787">
    <property type="term" value="F:hydrolase activity"/>
    <property type="evidence" value="ECO:0007669"/>
    <property type="project" value="UniProtKB-KW"/>
</dbReference>
<organism evidence="13">
    <name type="scientific">Anopheles sinensis</name>
    <name type="common">Mosquito</name>
    <dbReference type="NCBI Taxonomy" id="74873"/>
    <lineage>
        <taxon>Eukaryota</taxon>
        <taxon>Metazoa</taxon>
        <taxon>Ecdysozoa</taxon>
        <taxon>Arthropoda</taxon>
        <taxon>Hexapoda</taxon>
        <taxon>Insecta</taxon>
        <taxon>Pterygota</taxon>
        <taxon>Neoptera</taxon>
        <taxon>Endopterygota</taxon>
        <taxon>Diptera</taxon>
        <taxon>Nematocera</taxon>
        <taxon>Culicoidea</taxon>
        <taxon>Culicidae</taxon>
        <taxon>Anophelinae</taxon>
        <taxon>Anopheles</taxon>
    </lineage>
</organism>
<evidence type="ECO:0000256" key="8">
    <source>
        <dbReference type="ARBA" id="ARBA00047984"/>
    </source>
</evidence>
<feature type="domain" description="Helicase C-terminal" evidence="11">
    <location>
        <begin position="245"/>
        <end position="430"/>
    </location>
</feature>
<dbReference type="InterPro" id="IPR014014">
    <property type="entry name" value="RNA_helicase_DEAD_Q_motif"/>
</dbReference>
<keyword evidence="4" id="KW-0347">Helicase</keyword>
<dbReference type="InterPro" id="IPR014001">
    <property type="entry name" value="Helicase_ATP-bd"/>
</dbReference>
<dbReference type="InterPro" id="IPR011545">
    <property type="entry name" value="DEAD/DEAH_box_helicase_dom"/>
</dbReference>
<keyword evidence="5" id="KW-0067">ATP-binding</keyword>
<dbReference type="SMART" id="SM00490">
    <property type="entry name" value="HELICc"/>
    <property type="match status" value="1"/>
</dbReference>
<dbReference type="InterPro" id="IPR050079">
    <property type="entry name" value="DEAD_box_RNA_helicase"/>
</dbReference>
<evidence type="ECO:0000313" key="15">
    <source>
        <dbReference type="Proteomes" id="UP000030765"/>
    </source>
</evidence>
<feature type="short sequence motif" description="Q motif" evidence="9">
    <location>
        <begin position="8"/>
        <end position="36"/>
    </location>
</feature>
<protein>
    <recommendedName>
        <fullName evidence="1">RNA helicase</fullName>
        <ecNumber evidence="1">3.6.4.13</ecNumber>
    </recommendedName>
</protein>
<dbReference type="CDD" id="cd17961">
    <property type="entry name" value="DEADc_DDX56"/>
    <property type="match status" value="1"/>
</dbReference>
<accession>A0A084VHS6</accession>
<evidence type="ECO:0000313" key="13">
    <source>
        <dbReference type="EMBL" id="KFB37520.1"/>
    </source>
</evidence>
<dbReference type="Pfam" id="PF00271">
    <property type="entry name" value="Helicase_C"/>
    <property type="match status" value="2"/>
</dbReference>
<dbReference type="Gene3D" id="3.40.50.300">
    <property type="entry name" value="P-loop containing nucleotide triphosphate hydrolases"/>
    <property type="match status" value="2"/>
</dbReference>
<evidence type="ECO:0000256" key="9">
    <source>
        <dbReference type="PROSITE-ProRule" id="PRU00552"/>
    </source>
</evidence>
<dbReference type="GO" id="GO:0003724">
    <property type="term" value="F:RNA helicase activity"/>
    <property type="evidence" value="ECO:0007669"/>
    <property type="project" value="UniProtKB-EC"/>
</dbReference>
<proteinExistence type="inferred from homology"/>
<keyword evidence="2" id="KW-0547">Nucleotide-binding</keyword>
<dbReference type="PANTHER" id="PTHR47959">
    <property type="entry name" value="ATP-DEPENDENT RNA HELICASE RHLE-RELATED"/>
    <property type="match status" value="1"/>
</dbReference>
<dbReference type="SMART" id="SM00487">
    <property type="entry name" value="DEXDc"/>
    <property type="match status" value="1"/>
</dbReference>
<dbReference type="CDD" id="cd18787">
    <property type="entry name" value="SF2_C_DEAD"/>
    <property type="match status" value="1"/>
</dbReference>
<dbReference type="GO" id="GO:0005524">
    <property type="term" value="F:ATP binding"/>
    <property type="evidence" value="ECO:0007669"/>
    <property type="project" value="UniProtKB-KW"/>
</dbReference>
<evidence type="ECO:0000256" key="7">
    <source>
        <dbReference type="ARBA" id="ARBA00038041"/>
    </source>
</evidence>
<evidence type="ECO:0000256" key="6">
    <source>
        <dbReference type="ARBA" id="ARBA00022884"/>
    </source>
</evidence>
<comment type="similarity">
    <text evidence="7">Belongs to the DEAD box helicase family. DDX56/DBP9 subfamily.</text>
</comment>
<evidence type="ECO:0000259" key="10">
    <source>
        <dbReference type="PROSITE" id="PS51192"/>
    </source>
</evidence>
<dbReference type="EnsemblMetazoa" id="ASIC004774-RA">
    <property type="protein sequence ID" value="ASIC004774-PA"/>
    <property type="gene ID" value="ASIC004774"/>
</dbReference>
<dbReference type="EMBL" id="KE524847">
    <property type="protein sequence ID" value="KFB37520.1"/>
    <property type="molecule type" value="Genomic_DNA"/>
</dbReference>
<feature type="domain" description="Helicase ATP-binding" evidence="10">
    <location>
        <begin position="39"/>
        <end position="217"/>
    </location>
</feature>
<sequence>METTESKLNFHELELDERILKDIARLGWLEPTLVQEKAIPFLLEGKDVLIRARTGSGKTAAFAVPIIQNLLGRKGEDAVRETSVIVMAPSQDLCHQITKAFQELTFSCSTLVRVVDLSSKEDQSTYRHMLAEHPDIVVSTPAKLRYVLSEGVLNVRESLRAVIIDEADLMFSFGFEEDLREVLKNFPPVHQSVLCSATLDEDLITLKKMVLHNPVILKLQEPNVAIGSQLTHYQVEAGEEVDKAAILFILLKLKLIQGKCIIFVKSVERCYRLKLFLEQFNIRACILNSELPIKIRCHAVSQFNQGLYNTIITSDEMVAVNPAVVNKKHTKKTSTAKNLLQSTKAESGVSRGIDFQCVSCVVNFDFPPDVNSYIHRAGRTARGNNTGSVLSFVAADEVNQKVEVESFIQGLVGDETFALKRFQFNFADVEAFRYRALDAWRAITKLSIREARVKELKTEILNSEKLTSFFEENPRDLQALRHDRSLHTVHIQEHLADVPEYLVPPALKAMIPSKKANRNKRFSELKSNAQKRKAKAENPLLMDGLDYHKKRTV</sequence>
<dbReference type="PROSITE" id="PS51195">
    <property type="entry name" value="Q_MOTIF"/>
    <property type="match status" value="1"/>
</dbReference>
<dbReference type="EC" id="3.6.4.13" evidence="1"/>
<reference evidence="13 15" key="1">
    <citation type="journal article" date="2014" name="BMC Genomics">
        <title>Genome sequence of Anopheles sinensis provides insight into genetics basis of mosquito competence for malaria parasites.</title>
        <authorList>
            <person name="Zhou D."/>
            <person name="Zhang D."/>
            <person name="Ding G."/>
            <person name="Shi L."/>
            <person name="Hou Q."/>
            <person name="Ye Y."/>
            <person name="Xu Y."/>
            <person name="Zhou H."/>
            <person name="Xiong C."/>
            <person name="Li S."/>
            <person name="Yu J."/>
            <person name="Hong S."/>
            <person name="Yu X."/>
            <person name="Zou P."/>
            <person name="Chen C."/>
            <person name="Chang X."/>
            <person name="Wang W."/>
            <person name="Lv Y."/>
            <person name="Sun Y."/>
            <person name="Ma L."/>
            <person name="Shen B."/>
            <person name="Zhu C."/>
        </authorList>
    </citation>
    <scope>NUCLEOTIDE SEQUENCE [LARGE SCALE GENOMIC DNA]</scope>
</reference>
<dbReference type="GO" id="GO:0005829">
    <property type="term" value="C:cytosol"/>
    <property type="evidence" value="ECO:0007669"/>
    <property type="project" value="TreeGrafter"/>
</dbReference>
<dbReference type="Pfam" id="PF00270">
    <property type="entry name" value="DEAD"/>
    <property type="match status" value="1"/>
</dbReference>
<keyword evidence="15" id="KW-1185">Reference proteome</keyword>
<dbReference type="AlphaFoldDB" id="A0A084VHS6"/>
<dbReference type="PANTHER" id="PTHR47959:SF21">
    <property type="entry name" value="DEAD-BOX HELICASE 56"/>
    <property type="match status" value="1"/>
</dbReference>
<keyword evidence="3" id="KW-0378">Hydrolase</keyword>
<evidence type="ECO:0000256" key="4">
    <source>
        <dbReference type="ARBA" id="ARBA00022806"/>
    </source>
</evidence>
<dbReference type="VEuPathDB" id="VectorBase:ASIC004774"/>
<evidence type="ECO:0000256" key="3">
    <source>
        <dbReference type="ARBA" id="ARBA00022801"/>
    </source>
</evidence>
<comment type="catalytic activity">
    <reaction evidence="8">
        <text>ATP + H2O = ADP + phosphate + H(+)</text>
        <dbReference type="Rhea" id="RHEA:13065"/>
        <dbReference type="ChEBI" id="CHEBI:15377"/>
        <dbReference type="ChEBI" id="CHEBI:15378"/>
        <dbReference type="ChEBI" id="CHEBI:30616"/>
        <dbReference type="ChEBI" id="CHEBI:43474"/>
        <dbReference type="ChEBI" id="CHEBI:456216"/>
        <dbReference type="EC" id="3.6.4.13"/>
    </reaction>
</comment>
<evidence type="ECO:0000259" key="12">
    <source>
        <dbReference type="PROSITE" id="PS51195"/>
    </source>
</evidence>
<gene>
    <name evidence="13" type="ORF">ZHAS_00004774</name>
</gene>
<evidence type="ECO:0000259" key="11">
    <source>
        <dbReference type="PROSITE" id="PS51194"/>
    </source>
</evidence>
<dbReference type="InterPro" id="IPR001650">
    <property type="entry name" value="Helicase_C-like"/>
</dbReference>
<dbReference type="VEuPathDB" id="VectorBase:ASIS019240"/>
<dbReference type="Proteomes" id="UP000030765">
    <property type="component" value="Unassembled WGS sequence"/>
</dbReference>
<dbReference type="STRING" id="74873.A0A084VHS6"/>
<feature type="domain" description="DEAD-box RNA helicase Q" evidence="12">
    <location>
        <begin position="8"/>
        <end position="36"/>
    </location>
</feature>
<evidence type="ECO:0000256" key="5">
    <source>
        <dbReference type="ARBA" id="ARBA00022840"/>
    </source>
</evidence>
<dbReference type="PROSITE" id="PS51192">
    <property type="entry name" value="HELICASE_ATP_BIND_1"/>
    <property type="match status" value="1"/>
</dbReference>
<dbReference type="GO" id="GO:0003723">
    <property type="term" value="F:RNA binding"/>
    <property type="evidence" value="ECO:0007669"/>
    <property type="project" value="UniProtKB-KW"/>
</dbReference>
<dbReference type="PROSITE" id="PS51194">
    <property type="entry name" value="HELICASE_CTER"/>
    <property type="match status" value="1"/>
</dbReference>
<evidence type="ECO:0000313" key="14">
    <source>
        <dbReference type="EnsemblMetazoa" id="ASIC004774-PA"/>
    </source>
</evidence>